<feature type="compositionally biased region" description="Polar residues" evidence="1">
    <location>
        <begin position="235"/>
        <end position="250"/>
    </location>
</feature>
<evidence type="ECO:0000256" key="2">
    <source>
        <dbReference type="SAM" id="SignalP"/>
    </source>
</evidence>
<evidence type="ECO:0000256" key="1">
    <source>
        <dbReference type="SAM" id="MobiDB-lite"/>
    </source>
</evidence>
<name>A0A5E4QWR8_9NEOP</name>
<dbReference type="EMBL" id="FZQP02005332">
    <property type="protein sequence ID" value="VVD01408.1"/>
    <property type="molecule type" value="Genomic_DNA"/>
</dbReference>
<gene>
    <name evidence="3" type="ORF">LSINAPIS_LOCUS11833</name>
</gene>
<sequence>MLLFKLLSVVCLLAMSSRCLDEDYEELEYDDGVDFDNYQDDTETNIKGKLDTRVRRDPPAGSLLKTLNPEEIREVREVLKQLLQENIYNETHTFSNGSQSLEFSSTSDPGYETYLTIAAESAEILLGATTPQSTENVSLARPSRSTALTVLRQASSQNPTLSDVPLNTTGVNKSTTAYSPKYPLNVPALLDLIAYLAADYETNLTRKLNETLANMTLPTASCAVWRTRAFRGTHSAPTPSPGTSSRSCRSTPRHVRRSPDTGSTATRGTW</sequence>
<feature type="region of interest" description="Disordered" evidence="1">
    <location>
        <begin position="232"/>
        <end position="270"/>
    </location>
</feature>
<accession>A0A5E4QWR8</accession>
<keyword evidence="4" id="KW-1185">Reference proteome</keyword>
<evidence type="ECO:0000313" key="4">
    <source>
        <dbReference type="Proteomes" id="UP000324832"/>
    </source>
</evidence>
<feature type="compositionally biased region" description="Polar residues" evidence="1">
    <location>
        <begin position="260"/>
        <end position="270"/>
    </location>
</feature>
<evidence type="ECO:0000313" key="3">
    <source>
        <dbReference type="EMBL" id="VVD01408.1"/>
    </source>
</evidence>
<dbReference type="Proteomes" id="UP000324832">
    <property type="component" value="Unassembled WGS sequence"/>
</dbReference>
<feature type="chain" id="PRO_5022857446" evidence="2">
    <location>
        <begin position="20"/>
        <end position="270"/>
    </location>
</feature>
<organism evidence="3 4">
    <name type="scientific">Leptidea sinapis</name>
    <dbReference type="NCBI Taxonomy" id="189913"/>
    <lineage>
        <taxon>Eukaryota</taxon>
        <taxon>Metazoa</taxon>
        <taxon>Ecdysozoa</taxon>
        <taxon>Arthropoda</taxon>
        <taxon>Hexapoda</taxon>
        <taxon>Insecta</taxon>
        <taxon>Pterygota</taxon>
        <taxon>Neoptera</taxon>
        <taxon>Endopterygota</taxon>
        <taxon>Lepidoptera</taxon>
        <taxon>Glossata</taxon>
        <taxon>Ditrysia</taxon>
        <taxon>Papilionoidea</taxon>
        <taxon>Pieridae</taxon>
        <taxon>Dismorphiinae</taxon>
        <taxon>Leptidea</taxon>
    </lineage>
</organism>
<protein>
    <submittedName>
        <fullName evidence="3">Uncharacterized protein</fullName>
    </submittedName>
</protein>
<reference evidence="3 4" key="1">
    <citation type="submission" date="2017-07" db="EMBL/GenBank/DDBJ databases">
        <authorList>
            <person name="Talla V."/>
            <person name="Backstrom N."/>
        </authorList>
    </citation>
    <scope>NUCLEOTIDE SEQUENCE [LARGE SCALE GENOMIC DNA]</scope>
</reference>
<feature type="signal peptide" evidence="2">
    <location>
        <begin position="1"/>
        <end position="19"/>
    </location>
</feature>
<dbReference type="AlphaFoldDB" id="A0A5E4QWR8"/>
<proteinExistence type="predicted"/>
<keyword evidence="2" id="KW-0732">Signal</keyword>